<dbReference type="Pfam" id="PF00150">
    <property type="entry name" value="Cellulase"/>
    <property type="match status" value="1"/>
</dbReference>
<dbReference type="InterPro" id="IPR008979">
    <property type="entry name" value="Galactose-bd-like_sf"/>
</dbReference>
<evidence type="ECO:0000313" key="11">
    <source>
        <dbReference type="EMBL" id="OGY10064.1"/>
    </source>
</evidence>
<dbReference type="PROSITE" id="PS00659">
    <property type="entry name" value="GLYCOSYL_HYDROL_F5"/>
    <property type="match status" value="1"/>
</dbReference>
<dbReference type="InterPro" id="IPR017853">
    <property type="entry name" value="GH"/>
</dbReference>
<evidence type="ECO:0000256" key="7">
    <source>
        <dbReference type="ARBA" id="ARBA00023326"/>
    </source>
</evidence>
<keyword evidence="3 8" id="KW-0378">Hydrolase</keyword>
<protein>
    <recommendedName>
        <fullName evidence="2">cellulase</fullName>
        <ecNumber evidence="2">3.2.1.4</ecNumber>
    </recommendedName>
</protein>
<dbReference type="GO" id="GO:0008810">
    <property type="term" value="F:cellulase activity"/>
    <property type="evidence" value="ECO:0007669"/>
    <property type="project" value="UniProtKB-EC"/>
</dbReference>
<feature type="domain" description="Glycoside hydrolase family 5" evidence="10">
    <location>
        <begin position="243"/>
        <end position="545"/>
    </location>
</feature>
<keyword evidence="6 8" id="KW-0326">Glycosidase</keyword>
<dbReference type="Gene3D" id="3.20.20.80">
    <property type="entry name" value="Glycosidases"/>
    <property type="match status" value="1"/>
</dbReference>
<evidence type="ECO:0000256" key="8">
    <source>
        <dbReference type="RuleBase" id="RU361153"/>
    </source>
</evidence>
<evidence type="ECO:0000256" key="2">
    <source>
        <dbReference type="ARBA" id="ARBA00012601"/>
    </source>
</evidence>
<gene>
    <name evidence="11" type="ORF">A2782_04085</name>
</gene>
<dbReference type="EC" id="3.2.1.4" evidence="2"/>
<keyword evidence="5" id="KW-0119">Carbohydrate metabolism</keyword>
<dbReference type="PANTHER" id="PTHR35923">
    <property type="entry name" value="MAJOR EXTRACELLULAR ENDOGLUCANASE"/>
    <property type="match status" value="1"/>
</dbReference>
<evidence type="ECO:0000256" key="5">
    <source>
        <dbReference type="ARBA" id="ARBA00023277"/>
    </source>
</evidence>
<evidence type="ECO:0000256" key="3">
    <source>
        <dbReference type="ARBA" id="ARBA00022801"/>
    </source>
</evidence>
<dbReference type="SUPFAM" id="SSF51445">
    <property type="entry name" value="(Trans)glycosidases"/>
    <property type="match status" value="1"/>
</dbReference>
<evidence type="ECO:0000259" key="10">
    <source>
        <dbReference type="Pfam" id="PF00150"/>
    </source>
</evidence>
<dbReference type="InterPro" id="IPR001547">
    <property type="entry name" value="Glyco_hydro_5"/>
</dbReference>
<dbReference type="Proteomes" id="UP000177967">
    <property type="component" value="Unassembled WGS sequence"/>
</dbReference>
<dbReference type="InterPro" id="IPR018087">
    <property type="entry name" value="Glyco_hydro_5_CS"/>
</dbReference>
<comment type="catalytic activity">
    <reaction evidence="1">
        <text>Endohydrolysis of (1-&gt;4)-beta-D-glucosidic linkages in cellulose, lichenin and cereal beta-D-glucans.</text>
        <dbReference type="EC" id="3.2.1.4"/>
    </reaction>
</comment>
<evidence type="ECO:0000256" key="6">
    <source>
        <dbReference type="ARBA" id="ARBA00023295"/>
    </source>
</evidence>
<evidence type="ECO:0000256" key="9">
    <source>
        <dbReference type="SAM" id="MobiDB-lite"/>
    </source>
</evidence>
<sequence length="575" mass="63745">MPAQYFSRAKKLLLPFLLVGLVCIFAFSPFPKTHAQTSSLTIYEDALDPSWSNWSWNSNINFANPAPVASGTKSIWWEPWAGWAGLSLHANSSIDTGPYTHFSFSLQADHNDQKFQVYLVGESDQQLSTPRSLDSYGGQPGVNIYKKYTIPLSDLNGANTKIKGIVIQDAKGMYEFPVFVDSIYLGETIASTPTPTSTPSSTPSPTPTPTPAPTPTVAPVTATGYTTQNGSIYKNGSKITLRGINWFGAETGTHVFHGLWARNWKDMVKQMKGLKFNAVRVPICPATLQGVATDSINYNLNPDLERLNSLQVLDKILTDINNQNLHILLDHHRPDCNSISELWYTDNYSEAQWISDLKLIANRYKNLPYFLGIDLKNEPHGKATWGSGNTSTDWNLAAERAGSAVLAANPNLVIFVEGVDTNSNCSSGYGNFWGENFAPVSCYPISTSSIPQNKLVFSPHIYGPDVYWQSYFSDTNFPANMSAIWDKQFGYLAQKGYTIIPGEWGGKYGTNGGSSSDVSLQDNLTRYFVARSICSSFYWDWNPNSGDTGGILQDDWQTPWPQKLQLLSNYYSSCR</sequence>
<name>A0A1G1V3V9_9BACT</name>
<feature type="compositionally biased region" description="Pro residues" evidence="9">
    <location>
        <begin position="202"/>
        <end position="216"/>
    </location>
</feature>
<keyword evidence="7" id="KW-0624">Polysaccharide degradation</keyword>
<keyword evidence="4" id="KW-0136">Cellulose degradation</keyword>
<dbReference type="AlphaFoldDB" id="A0A1G1V3V9"/>
<reference evidence="11 12" key="1">
    <citation type="journal article" date="2016" name="Nat. Commun.">
        <title>Thousands of microbial genomes shed light on interconnected biogeochemical processes in an aquifer system.</title>
        <authorList>
            <person name="Anantharaman K."/>
            <person name="Brown C.T."/>
            <person name="Hug L.A."/>
            <person name="Sharon I."/>
            <person name="Castelle C.J."/>
            <person name="Probst A.J."/>
            <person name="Thomas B.C."/>
            <person name="Singh A."/>
            <person name="Wilkins M.J."/>
            <person name="Karaoz U."/>
            <person name="Brodie E.L."/>
            <person name="Williams K.H."/>
            <person name="Hubbard S.S."/>
            <person name="Banfield J.F."/>
        </authorList>
    </citation>
    <scope>NUCLEOTIDE SEQUENCE [LARGE SCALE GENOMIC DNA]</scope>
</reference>
<organism evidence="11 12">
    <name type="scientific">Candidatus Blackburnbacteria bacterium RIFCSPHIGHO2_01_FULL_43_15b</name>
    <dbReference type="NCBI Taxonomy" id="1797513"/>
    <lineage>
        <taxon>Bacteria</taxon>
        <taxon>Candidatus Blackburniibacteriota</taxon>
    </lineage>
</organism>
<comment type="similarity">
    <text evidence="8">Belongs to the glycosyl hydrolase 5 (cellulase A) family.</text>
</comment>
<feature type="region of interest" description="Disordered" evidence="9">
    <location>
        <begin position="191"/>
        <end position="216"/>
    </location>
</feature>
<evidence type="ECO:0000313" key="12">
    <source>
        <dbReference type="Proteomes" id="UP000177967"/>
    </source>
</evidence>
<dbReference type="EMBL" id="MHBW01000001">
    <property type="protein sequence ID" value="OGY10064.1"/>
    <property type="molecule type" value="Genomic_DNA"/>
</dbReference>
<dbReference type="PANTHER" id="PTHR35923:SF2">
    <property type="entry name" value="ENDOGLUCANASE"/>
    <property type="match status" value="1"/>
</dbReference>
<evidence type="ECO:0000256" key="4">
    <source>
        <dbReference type="ARBA" id="ARBA00023001"/>
    </source>
</evidence>
<dbReference type="Gene3D" id="2.60.120.430">
    <property type="entry name" value="Galactose-binding lectin"/>
    <property type="match status" value="1"/>
</dbReference>
<proteinExistence type="inferred from homology"/>
<comment type="caution">
    <text evidence="11">The sequence shown here is derived from an EMBL/GenBank/DDBJ whole genome shotgun (WGS) entry which is preliminary data.</text>
</comment>
<dbReference type="SUPFAM" id="SSF49785">
    <property type="entry name" value="Galactose-binding domain-like"/>
    <property type="match status" value="1"/>
</dbReference>
<dbReference type="STRING" id="1797513.A2782_04085"/>
<feature type="compositionally biased region" description="Low complexity" evidence="9">
    <location>
        <begin position="191"/>
        <end position="201"/>
    </location>
</feature>
<evidence type="ECO:0000256" key="1">
    <source>
        <dbReference type="ARBA" id="ARBA00000966"/>
    </source>
</evidence>
<accession>A0A1G1V3V9</accession>
<dbReference type="GO" id="GO:0030245">
    <property type="term" value="P:cellulose catabolic process"/>
    <property type="evidence" value="ECO:0007669"/>
    <property type="project" value="UniProtKB-KW"/>
</dbReference>